<dbReference type="Pfam" id="PF00571">
    <property type="entry name" value="CBS"/>
    <property type="match status" value="2"/>
</dbReference>
<proteinExistence type="predicted"/>
<dbReference type="SMART" id="SM00116">
    <property type="entry name" value="CBS"/>
    <property type="match status" value="2"/>
</dbReference>
<dbReference type="InterPro" id="IPR046342">
    <property type="entry name" value="CBS_dom_sf"/>
</dbReference>
<dbReference type="RefSeq" id="WP_359356499.1">
    <property type="nucleotide sequence ID" value="NZ_JBEYXV010000022.1"/>
</dbReference>
<dbReference type="EMBL" id="JBEYXV010000022">
    <property type="protein sequence ID" value="MEU6825779.1"/>
    <property type="molecule type" value="Genomic_DNA"/>
</dbReference>
<dbReference type="InterPro" id="IPR051462">
    <property type="entry name" value="CBS_domain-containing"/>
</dbReference>
<evidence type="ECO:0000313" key="6">
    <source>
        <dbReference type="Proteomes" id="UP001551176"/>
    </source>
</evidence>
<feature type="domain" description="CBS" evidence="4">
    <location>
        <begin position="323"/>
        <end position="379"/>
    </location>
</feature>
<evidence type="ECO:0000313" key="5">
    <source>
        <dbReference type="EMBL" id="MEU6825779.1"/>
    </source>
</evidence>
<dbReference type="InterPro" id="IPR000644">
    <property type="entry name" value="CBS_dom"/>
</dbReference>
<dbReference type="Gene3D" id="3.10.580.10">
    <property type="entry name" value="CBS-domain"/>
    <property type="match status" value="1"/>
</dbReference>
<comment type="caution">
    <text evidence="5">The sequence shown here is derived from an EMBL/GenBank/DDBJ whole genome shotgun (WGS) entry which is preliminary data.</text>
</comment>
<name>A0ABV3BXQ3_9ACTN</name>
<evidence type="ECO:0000259" key="4">
    <source>
        <dbReference type="PROSITE" id="PS51371"/>
    </source>
</evidence>
<reference evidence="5 6" key="1">
    <citation type="submission" date="2024-06" db="EMBL/GenBank/DDBJ databases">
        <title>The Natural Products Discovery Center: Release of the First 8490 Sequenced Strains for Exploring Actinobacteria Biosynthetic Diversity.</title>
        <authorList>
            <person name="Kalkreuter E."/>
            <person name="Kautsar S.A."/>
            <person name="Yang D."/>
            <person name="Bader C.D."/>
            <person name="Teijaro C.N."/>
            <person name="Fluegel L."/>
            <person name="Davis C.M."/>
            <person name="Simpson J.R."/>
            <person name="Lauterbach L."/>
            <person name="Steele A.D."/>
            <person name="Gui C."/>
            <person name="Meng S."/>
            <person name="Li G."/>
            <person name="Viehrig K."/>
            <person name="Ye F."/>
            <person name="Su P."/>
            <person name="Kiefer A.F."/>
            <person name="Nichols A."/>
            <person name="Cepeda A.J."/>
            <person name="Yan W."/>
            <person name="Fan B."/>
            <person name="Jiang Y."/>
            <person name="Adhikari A."/>
            <person name="Zheng C.-J."/>
            <person name="Schuster L."/>
            <person name="Cowan T.M."/>
            <person name="Smanski M.J."/>
            <person name="Chevrette M.G."/>
            <person name="De Carvalho L.P.S."/>
            <person name="Shen B."/>
        </authorList>
    </citation>
    <scope>NUCLEOTIDE SEQUENCE [LARGE SCALE GENOMIC DNA]</scope>
    <source>
        <strain evidence="5 6">NPDC046838</strain>
    </source>
</reference>
<accession>A0ABV3BXQ3</accession>
<dbReference type="Proteomes" id="UP001551176">
    <property type="component" value="Unassembled WGS sequence"/>
</dbReference>
<keyword evidence="1" id="KW-0677">Repeat</keyword>
<organism evidence="5 6">
    <name type="scientific">Streptomyces atriruber</name>
    <dbReference type="NCBI Taxonomy" id="545121"/>
    <lineage>
        <taxon>Bacteria</taxon>
        <taxon>Bacillati</taxon>
        <taxon>Actinomycetota</taxon>
        <taxon>Actinomycetes</taxon>
        <taxon>Kitasatosporales</taxon>
        <taxon>Streptomycetaceae</taxon>
        <taxon>Streptomyces</taxon>
    </lineage>
</organism>
<dbReference type="PANTHER" id="PTHR48108">
    <property type="entry name" value="CBS DOMAIN-CONTAINING PROTEIN CBSX2, CHLOROPLASTIC"/>
    <property type="match status" value="1"/>
</dbReference>
<dbReference type="PROSITE" id="PS51371">
    <property type="entry name" value="CBS"/>
    <property type="match status" value="1"/>
</dbReference>
<dbReference type="PANTHER" id="PTHR48108:SF26">
    <property type="entry name" value="CBS DOMAIN-CONTAINING PROTEIN DDB_G0289609"/>
    <property type="match status" value="1"/>
</dbReference>
<feature type="compositionally biased region" description="Acidic residues" evidence="3">
    <location>
        <begin position="296"/>
        <end position="305"/>
    </location>
</feature>
<feature type="compositionally biased region" description="Acidic residues" evidence="3">
    <location>
        <begin position="267"/>
        <end position="286"/>
    </location>
</feature>
<dbReference type="CDD" id="cd02205">
    <property type="entry name" value="CBS_pair_SF"/>
    <property type="match status" value="1"/>
</dbReference>
<keyword evidence="2" id="KW-0129">CBS domain</keyword>
<evidence type="ECO:0000256" key="3">
    <source>
        <dbReference type="SAM" id="MobiDB-lite"/>
    </source>
</evidence>
<evidence type="ECO:0000256" key="2">
    <source>
        <dbReference type="PROSITE-ProRule" id="PRU00703"/>
    </source>
</evidence>
<sequence length="556" mass="61623">MVKAWMIRAGADGEREDASLSEGLTIAGWPEVGDLTHCSSWDDLRTEVDKAYPRENSRVLSNWQGQLWRFRAVLTPGDIIVLPLKTGSVAIGYLTGDYQYRADSPPGLRHVRTVTWSRTDVPRSEFRADLRATLGSLLTVSELRRLDAASRLAALANGSPDPGNPDAPKHLRLLEGPAALADKVAEAAKGHPIELAVRDFLSIWDVVSRSSKAIATIRRDLAEFGLSTVPPFTEVPIDHTIRVIPIGQAPEAERQLLGQETGALELETVEPDDPGPELLDVPDEDTATNAETATSVEEEGDEDEQQAPRTVPVVVTVGRLPSARSHLKSVRLSDPLNLAIELMSEHSFDQLPVLDDDGHLRGSITWREIGATNRPTNALVKDAAVLKVRSVRTDDPLVDCLVNVADHGCVFVVNPDGTLSGIVTGHDLAHRFEQELRPYALLEELERRLRRALILALRRIKETTGEYGLPGDPTKIQKLATKGMNFSDYVQLLKRSDVWEATGWQFPQLRFTERLDRVRTIRNKTMHFHEMDDDRASAVEEIRVALQMLKTVQPQA</sequence>
<keyword evidence="6" id="KW-1185">Reference proteome</keyword>
<gene>
    <name evidence="5" type="ORF">ABZ921_34640</name>
</gene>
<evidence type="ECO:0000256" key="1">
    <source>
        <dbReference type="ARBA" id="ARBA00022737"/>
    </source>
</evidence>
<protein>
    <submittedName>
        <fullName evidence="5">CBS domain-containing protein</fullName>
    </submittedName>
</protein>
<feature type="region of interest" description="Disordered" evidence="3">
    <location>
        <begin position="266"/>
        <end position="310"/>
    </location>
</feature>
<dbReference type="SUPFAM" id="SSF54631">
    <property type="entry name" value="CBS-domain pair"/>
    <property type="match status" value="1"/>
</dbReference>